<evidence type="ECO:0000313" key="1">
    <source>
        <dbReference type="EMBL" id="ADB15367.1"/>
    </source>
</evidence>
<accession>D2R5A8</accession>
<gene>
    <name evidence="1" type="ordered locus">Psta_0681</name>
</gene>
<sequence length="134" mass="14861">MGHEIIKYRDRHAIIHDMDLWVIRHFLLSEAEACDNSELAAFACGWDWVGPGVYIGKDFDAYFDGDQARESAFLKLLEGARVRIESFGDAVPLNYLATNLQSSLACFGGDLPVTGLVQQLEKLKGLFTGARPVV</sequence>
<keyword evidence="2" id="KW-1185">Reference proteome</keyword>
<dbReference type="HOGENOM" id="CLU_1894270_0_0_0"/>
<dbReference type="KEGG" id="psl:Psta_0681"/>
<reference evidence="1 2" key="1">
    <citation type="journal article" date="2009" name="Stand. Genomic Sci.">
        <title>Complete genome sequence of Pirellula staleyi type strain (ATCC 27377).</title>
        <authorList>
            <person name="Clum A."/>
            <person name="Tindall B.J."/>
            <person name="Sikorski J."/>
            <person name="Ivanova N."/>
            <person name="Mavrommatis K."/>
            <person name="Lucas S."/>
            <person name="Glavina del Rio T."/>
            <person name="Nolan M."/>
            <person name="Chen F."/>
            <person name="Tice H."/>
            <person name="Pitluck S."/>
            <person name="Cheng J.F."/>
            <person name="Chertkov O."/>
            <person name="Brettin T."/>
            <person name="Han C."/>
            <person name="Detter J.C."/>
            <person name="Kuske C."/>
            <person name="Bruce D."/>
            <person name="Goodwin L."/>
            <person name="Ovchinikova G."/>
            <person name="Pati A."/>
            <person name="Mikhailova N."/>
            <person name="Chen A."/>
            <person name="Palaniappan K."/>
            <person name="Land M."/>
            <person name="Hauser L."/>
            <person name="Chang Y.J."/>
            <person name="Jeffries C.D."/>
            <person name="Chain P."/>
            <person name="Rohde M."/>
            <person name="Goker M."/>
            <person name="Bristow J."/>
            <person name="Eisen J.A."/>
            <person name="Markowitz V."/>
            <person name="Hugenholtz P."/>
            <person name="Kyrpides N.C."/>
            <person name="Klenk H.P."/>
            <person name="Lapidus A."/>
        </authorList>
    </citation>
    <scope>NUCLEOTIDE SEQUENCE [LARGE SCALE GENOMIC DNA]</scope>
    <source>
        <strain evidence="2">ATCC 27377 / DSM 6068 / ICPB 4128</strain>
    </source>
</reference>
<protein>
    <submittedName>
        <fullName evidence="1">Uncharacterized protein</fullName>
    </submittedName>
</protein>
<dbReference type="STRING" id="530564.Psta_0681"/>
<name>D2R5A8_PIRSD</name>
<dbReference type="Proteomes" id="UP000001887">
    <property type="component" value="Chromosome"/>
</dbReference>
<organism evidence="1 2">
    <name type="scientific">Pirellula staleyi (strain ATCC 27377 / DSM 6068 / ICPB 4128)</name>
    <name type="common">Pirella staleyi</name>
    <dbReference type="NCBI Taxonomy" id="530564"/>
    <lineage>
        <taxon>Bacteria</taxon>
        <taxon>Pseudomonadati</taxon>
        <taxon>Planctomycetota</taxon>
        <taxon>Planctomycetia</taxon>
        <taxon>Pirellulales</taxon>
        <taxon>Pirellulaceae</taxon>
        <taxon>Pirellula</taxon>
    </lineage>
</organism>
<evidence type="ECO:0000313" key="2">
    <source>
        <dbReference type="Proteomes" id="UP000001887"/>
    </source>
</evidence>
<dbReference type="AlphaFoldDB" id="D2R5A8"/>
<proteinExistence type="predicted"/>
<dbReference type="EMBL" id="CP001848">
    <property type="protein sequence ID" value="ADB15367.1"/>
    <property type="molecule type" value="Genomic_DNA"/>
</dbReference>